<evidence type="ECO:0000256" key="2">
    <source>
        <dbReference type="ARBA" id="ARBA00016109"/>
    </source>
</evidence>
<dbReference type="NCBIfam" id="TIGR01903">
    <property type="entry name" value="cas5_csm4"/>
    <property type="match status" value="1"/>
</dbReference>
<evidence type="ECO:0000313" key="5">
    <source>
        <dbReference type="EMBL" id="BAB59250.1"/>
    </source>
</evidence>
<dbReference type="InterPro" id="IPR005510">
    <property type="entry name" value="Csm4"/>
</dbReference>
<reference evidence="5 6" key="1">
    <citation type="journal article" date="1999" name="Proc. Jpn. Acad.">
        <title>Determination of the complete genomic DNA sequence of Thermoplasma volvanium GSS1.</title>
        <authorList>
            <person name="Kawashima T."/>
            <person name="Yamamoto Y."/>
            <person name="Aramaki H."/>
            <person name="Nunoshiba T."/>
            <person name="Kawamoto T."/>
            <person name="Watanabe K."/>
            <person name="Yamazaki M."/>
            <person name="Kanehori K."/>
            <person name="Amano N."/>
            <person name="Ohya Y."/>
            <person name="Makino K."/>
            <person name="Suzuki M."/>
        </authorList>
    </citation>
    <scope>NUCLEOTIDE SEQUENCE [LARGE SCALE GENOMIC DNA]</scope>
    <source>
        <strain evidence="6">ATCC 51530 / DSM 4299 / JCM 9571 / NBRC 15438 / GSS1</strain>
    </source>
</reference>
<dbReference type="CDD" id="cd09663">
    <property type="entry name" value="Csm4_III-A"/>
    <property type="match status" value="1"/>
</dbReference>
<dbReference type="PaxDb" id="273116-14324322"/>
<gene>
    <name evidence="5" type="ORF">TVG0113769</name>
</gene>
<reference evidence="5 6" key="2">
    <citation type="journal article" date="2000" name="Proc. Natl. Acad. Sci. U.S.A.">
        <title>Archaeal adaptation to higher temperatures revealed by genomic sequence of Thermoplasma volcanium.</title>
        <authorList>
            <person name="Kawashima T."/>
            <person name="Amano N."/>
            <person name="Koike H."/>
            <person name="Makino S."/>
            <person name="Higuchi S."/>
            <person name="Kawashima-Ohya Y."/>
            <person name="Watanabe K."/>
            <person name="Yamazaki M."/>
            <person name="Kanehori K."/>
            <person name="Kawamoto T."/>
            <person name="Nunoshiba T."/>
            <person name="Yamamoto Y."/>
            <person name="Aramaki H."/>
            <person name="Makino K."/>
            <person name="Suzuki M."/>
        </authorList>
    </citation>
    <scope>NUCLEOTIDE SEQUENCE [LARGE SCALE GENOMIC DNA]</scope>
    <source>
        <strain evidence="6">ATCC 51530 / DSM 4299 / JCM 9571 / NBRC 15438 / GSS1</strain>
    </source>
</reference>
<dbReference type="KEGG" id="tvo:TVG0113769"/>
<keyword evidence="6" id="KW-1185">Reference proteome</keyword>
<dbReference type="GO" id="GO:0051607">
    <property type="term" value="P:defense response to virus"/>
    <property type="evidence" value="ECO:0007669"/>
    <property type="project" value="UniProtKB-KW"/>
</dbReference>
<evidence type="ECO:0000313" key="6">
    <source>
        <dbReference type="Proteomes" id="UP000001017"/>
    </source>
</evidence>
<keyword evidence="3" id="KW-0694">RNA-binding</keyword>
<name>Q97CJ3_THEVO</name>
<proteinExistence type="inferred from homology"/>
<keyword evidence="4" id="KW-0051">Antiviral defense</keyword>
<evidence type="ECO:0000256" key="3">
    <source>
        <dbReference type="ARBA" id="ARBA00022884"/>
    </source>
</evidence>
<dbReference type="STRING" id="273116.gene:9380876"/>
<comment type="similarity">
    <text evidence="1">Belongs to the CRISPR-associated Csm4 family.</text>
</comment>
<accession>Q97CJ3</accession>
<dbReference type="AlphaFoldDB" id="Q97CJ3"/>
<evidence type="ECO:0000256" key="4">
    <source>
        <dbReference type="ARBA" id="ARBA00023118"/>
    </source>
</evidence>
<dbReference type="GeneID" id="1441595"/>
<dbReference type="eggNOG" id="arCOG03222">
    <property type="taxonomic scope" value="Archaea"/>
</dbReference>
<dbReference type="Proteomes" id="UP000001017">
    <property type="component" value="Chromosome"/>
</dbReference>
<dbReference type="RefSeq" id="WP_010916365.1">
    <property type="nucleotide sequence ID" value="NC_002689.2"/>
</dbReference>
<dbReference type="EMBL" id="BA000011">
    <property type="protein sequence ID" value="BAB59250.1"/>
    <property type="molecule type" value="Genomic_DNA"/>
</dbReference>
<evidence type="ECO:0000256" key="1">
    <source>
        <dbReference type="ARBA" id="ARBA00005772"/>
    </source>
</evidence>
<sequence length="296" mass="33842">MSLFKISFKSSSSYVDSIKISRAIIYAYNTLYPDKIDDLINKVKDSYVSVSDLLLYKNKVYYPFPPINALIDVNNTESIKNRKKRSEFIDIDELSSIVEAFKETGYQGVNYSKIKHEGNGDNKGKPHKILISEPGINIFQTPEIKDNKYKYNDIFTKELFIYDESCFYARNSDKNIEATINLLNDFGLSGRRSTGKGEVYIEKINDNFNEGFNGEGIYILLSSFIPDNDYIKNIDFERSRYNIKTLQGKNINGNPIGPFRYFAPGSIFYLKGDVKGVSFIENNGIIPFNPVITKVL</sequence>
<dbReference type="HOGENOM" id="CLU_917080_0_0_2"/>
<protein>
    <recommendedName>
        <fullName evidence="2">CRISPR system Cms protein Csm4</fullName>
    </recommendedName>
</protein>
<dbReference type="GO" id="GO:0003723">
    <property type="term" value="F:RNA binding"/>
    <property type="evidence" value="ECO:0007669"/>
    <property type="project" value="UniProtKB-KW"/>
</dbReference>
<organism evidence="5 6">
    <name type="scientific">Thermoplasma volcanium (strain ATCC 51530 / DSM 4299 / JCM 9571 / NBRC 15438 / GSS1)</name>
    <dbReference type="NCBI Taxonomy" id="273116"/>
    <lineage>
        <taxon>Archaea</taxon>
        <taxon>Methanobacteriati</taxon>
        <taxon>Thermoplasmatota</taxon>
        <taxon>Thermoplasmata</taxon>
        <taxon>Thermoplasmatales</taxon>
        <taxon>Thermoplasmataceae</taxon>
        <taxon>Thermoplasma</taxon>
    </lineage>
</organism>